<feature type="signal peptide" evidence="2">
    <location>
        <begin position="1"/>
        <end position="30"/>
    </location>
</feature>
<dbReference type="AlphaFoldDB" id="A0A7W7MGX6"/>
<evidence type="ECO:0000256" key="2">
    <source>
        <dbReference type="SAM" id="SignalP"/>
    </source>
</evidence>
<protein>
    <submittedName>
        <fullName evidence="3">Uncharacterized protein</fullName>
    </submittedName>
</protein>
<gene>
    <name evidence="3" type="ORF">BJ964_004015</name>
</gene>
<evidence type="ECO:0000313" key="4">
    <source>
        <dbReference type="Proteomes" id="UP000590511"/>
    </source>
</evidence>
<feature type="compositionally biased region" description="Basic residues" evidence="1">
    <location>
        <begin position="49"/>
        <end position="58"/>
    </location>
</feature>
<name>A0A7W7MGX6_9ACTN</name>
<evidence type="ECO:0000313" key="3">
    <source>
        <dbReference type="EMBL" id="MBB4749854.1"/>
    </source>
</evidence>
<comment type="caution">
    <text evidence="3">The sequence shown here is derived from an EMBL/GenBank/DDBJ whole genome shotgun (WGS) entry which is preliminary data.</text>
</comment>
<reference evidence="3 4" key="1">
    <citation type="submission" date="2020-08" db="EMBL/GenBank/DDBJ databases">
        <title>Sequencing the genomes of 1000 actinobacteria strains.</title>
        <authorList>
            <person name="Klenk H.-P."/>
        </authorList>
    </citation>
    <scope>NUCLEOTIDE SEQUENCE [LARGE SCALE GENOMIC DNA]</scope>
    <source>
        <strain evidence="3 4">DSM 43150</strain>
    </source>
</reference>
<organism evidence="3 4">
    <name type="scientific">Actinoplanes lobatus</name>
    <dbReference type="NCBI Taxonomy" id="113568"/>
    <lineage>
        <taxon>Bacteria</taxon>
        <taxon>Bacillati</taxon>
        <taxon>Actinomycetota</taxon>
        <taxon>Actinomycetes</taxon>
        <taxon>Micromonosporales</taxon>
        <taxon>Micromonosporaceae</taxon>
        <taxon>Actinoplanes</taxon>
    </lineage>
</organism>
<feature type="region of interest" description="Disordered" evidence="1">
    <location>
        <begin position="236"/>
        <end position="255"/>
    </location>
</feature>
<dbReference type="EMBL" id="JACHNC010000001">
    <property type="protein sequence ID" value="MBB4749854.1"/>
    <property type="molecule type" value="Genomic_DNA"/>
</dbReference>
<feature type="region of interest" description="Disordered" evidence="1">
    <location>
        <begin position="26"/>
        <end position="135"/>
    </location>
</feature>
<accession>A0A7W7MGX6</accession>
<dbReference type="RefSeq" id="WP_188122107.1">
    <property type="nucleotide sequence ID" value="NZ_JACHNC010000001.1"/>
</dbReference>
<sequence length="255" mass="27393">MIDRAVTVADRSKIATAAAAITATAITATAAPPPPPHRRCRRTAAPPPPHRRHRRRRTAAAAAPPPPLPPHRRRRRTAAAAAAPPPPPHRRRRRTAAAAAAAAPPPPPHRRRRRTAAAAAPPPPHRRRRTAAAAAGAVPAGAGALSRSWTFFYRLRWSIVQDRGLWFGSRLSFGLPSSGRFCFLALRCPPVADLGMPRPGDHRTRESRLLGGFGLRVAPQPRPHLERHCPARGVLPPAARITRKGGSGPVESRTG</sequence>
<feature type="chain" id="PRO_5031127448" evidence="2">
    <location>
        <begin position="31"/>
        <end position="255"/>
    </location>
</feature>
<keyword evidence="2" id="KW-0732">Signal</keyword>
<proteinExistence type="predicted"/>
<evidence type="ECO:0000256" key="1">
    <source>
        <dbReference type="SAM" id="MobiDB-lite"/>
    </source>
</evidence>
<dbReference type="Proteomes" id="UP000590511">
    <property type="component" value="Unassembled WGS sequence"/>
</dbReference>